<sequence>MPQAVELISGSDFRRMIAGAYRTFMREHEYINNLNVFPVPDGDTGTNMLLTLGAVAKALGDITEGDIGAASKRAADSAIMGARGNSGVILSQLFRGIARGLAGKEQATSSGLGKAFQYGVLYAYRAVTKPVEGTILTVAKGIAKGAHQAVRDGRPFADILIAAIAAGESELQRTPELLPTLKAAGVVDAGGYGLLVFLRGCLDGLNGEYAGPESEMARELILADGVSAEVVHPYCTEFIVKPCSITVKEARRVLSPLGDSLIVAEGTELLKVHIHTAQPGRVLESAITWGTLHDIKIDNMADQKEHHAGATGKVPAGAKPAALICVAAGEGLTAMLRELGADFIITGGQTMNPSVEDMVDVIHTGKAERYILLPNNKNIVLAATQVQKLLPDRVSIVPTVNIPQGMAALLAFDPQQDVAANVRRMTEAAAQVRAAAVTVAVRDSHLGEELVSAGSYIGVIEHQVLVQAPSLQQAVTSLLQAIVQPEDELVSLYYGEGVTADEAQQIVEQIGLPQAEIQLYYGGQPHYLFLVSVE</sequence>
<dbReference type="InterPro" id="IPR004007">
    <property type="entry name" value="DhaL_dom"/>
</dbReference>
<dbReference type="InterPro" id="IPR019986">
    <property type="entry name" value="YloV-like"/>
</dbReference>
<dbReference type="NCBIfam" id="TIGR03599">
    <property type="entry name" value="YloV"/>
    <property type="match status" value="1"/>
</dbReference>
<dbReference type="Pfam" id="PF21645">
    <property type="entry name" value="FakA-like_M"/>
    <property type="match status" value="1"/>
</dbReference>
<dbReference type="GO" id="GO:0006071">
    <property type="term" value="P:glycerol metabolic process"/>
    <property type="evidence" value="ECO:0007669"/>
    <property type="project" value="InterPro"/>
</dbReference>
<dbReference type="PANTHER" id="PTHR33434">
    <property type="entry name" value="DEGV DOMAIN-CONTAINING PROTEIN DR_1986-RELATED"/>
    <property type="match status" value="1"/>
</dbReference>
<evidence type="ECO:0000313" key="2">
    <source>
        <dbReference type="EMBL" id="SEP37513.1"/>
    </source>
</evidence>
<dbReference type="Pfam" id="PF13684">
    <property type="entry name" value="FakA-like_C"/>
    <property type="match status" value="1"/>
</dbReference>
<dbReference type="PROSITE" id="PS51480">
    <property type="entry name" value="DHAL"/>
    <property type="match status" value="1"/>
</dbReference>
<dbReference type="GO" id="GO:0004371">
    <property type="term" value="F:glycerone kinase activity"/>
    <property type="evidence" value="ECO:0007669"/>
    <property type="project" value="InterPro"/>
</dbReference>
<evidence type="ECO:0000259" key="1">
    <source>
        <dbReference type="PROSITE" id="PS51480"/>
    </source>
</evidence>
<evidence type="ECO:0000313" key="3">
    <source>
        <dbReference type="Proteomes" id="UP000198847"/>
    </source>
</evidence>
<feature type="domain" description="DhaL" evidence="1">
    <location>
        <begin position="11"/>
        <end position="203"/>
    </location>
</feature>
<dbReference type="RefSeq" id="WP_091749637.1">
    <property type="nucleotide sequence ID" value="NZ_FODY01000022.1"/>
</dbReference>
<dbReference type="SMART" id="SM01121">
    <property type="entry name" value="Dak1_2"/>
    <property type="match status" value="1"/>
</dbReference>
<dbReference type="InterPro" id="IPR036117">
    <property type="entry name" value="DhaL_dom_sf"/>
</dbReference>
<organism evidence="2 3">
    <name type="scientific">Propionispora vibrioides</name>
    <dbReference type="NCBI Taxonomy" id="112903"/>
    <lineage>
        <taxon>Bacteria</taxon>
        <taxon>Bacillati</taxon>
        <taxon>Bacillota</taxon>
        <taxon>Negativicutes</taxon>
        <taxon>Selenomonadales</taxon>
        <taxon>Sporomusaceae</taxon>
        <taxon>Propionispora</taxon>
    </lineage>
</organism>
<dbReference type="Gene3D" id="1.25.40.340">
    <property type="match status" value="1"/>
</dbReference>
<name>A0A1H8XCG5_9FIRM</name>
<dbReference type="InterPro" id="IPR048394">
    <property type="entry name" value="FakA-like_M"/>
</dbReference>
<dbReference type="Proteomes" id="UP000198847">
    <property type="component" value="Unassembled WGS sequence"/>
</dbReference>
<dbReference type="AlphaFoldDB" id="A0A1H8XCG5"/>
<accession>A0A1H8XCG5</accession>
<dbReference type="PANTHER" id="PTHR33434:SF4">
    <property type="entry name" value="PHOSPHATASE PROTEIN"/>
    <property type="match status" value="1"/>
</dbReference>
<dbReference type="EMBL" id="FODY01000022">
    <property type="protein sequence ID" value="SEP37513.1"/>
    <property type="molecule type" value="Genomic_DNA"/>
</dbReference>
<dbReference type="InterPro" id="IPR050270">
    <property type="entry name" value="DegV_domain_contain"/>
</dbReference>
<dbReference type="SMART" id="SM01120">
    <property type="entry name" value="Dak2"/>
    <property type="match status" value="1"/>
</dbReference>
<dbReference type="STRING" id="112903.SAMN04490178_12230"/>
<dbReference type="OrthoDB" id="9760324at2"/>
<keyword evidence="3" id="KW-1185">Reference proteome</keyword>
<gene>
    <name evidence="2" type="ORF">SAMN04490178_12230</name>
</gene>
<reference evidence="2 3" key="1">
    <citation type="submission" date="2016-10" db="EMBL/GenBank/DDBJ databases">
        <authorList>
            <person name="de Groot N.N."/>
        </authorList>
    </citation>
    <scope>NUCLEOTIDE SEQUENCE [LARGE SCALE GENOMIC DNA]</scope>
    <source>
        <strain evidence="2 3">DSM 13305</strain>
    </source>
</reference>
<proteinExistence type="predicted"/>
<dbReference type="InterPro" id="IPR033470">
    <property type="entry name" value="FakA-like_C"/>
</dbReference>
<dbReference type="Pfam" id="PF02734">
    <property type="entry name" value="Dak2"/>
    <property type="match status" value="1"/>
</dbReference>
<protein>
    <recommendedName>
        <fullName evidence="1">DhaL domain-containing protein</fullName>
    </recommendedName>
</protein>
<dbReference type="SUPFAM" id="SSF101473">
    <property type="entry name" value="DhaL-like"/>
    <property type="match status" value="1"/>
</dbReference>